<dbReference type="PANTHER" id="PTHR20837">
    <property type="entry name" value="CENTROSOMAL PROTEIN-RELATED"/>
    <property type="match status" value="1"/>
</dbReference>
<evidence type="ECO:0000313" key="1">
    <source>
        <dbReference type="EMBL" id="VDN43447.1"/>
    </source>
</evidence>
<name>A0A183EV79_9BILA</name>
<dbReference type="AlphaFoldDB" id="A0A183EV79"/>
<reference evidence="3" key="1">
    <citation type="submission" date="2016-06" db="UniProtKB">
        <authorList>
            <consortium name="WormBaseParasite"/>
        </authorList>
    </citation>
    <scope>IDENTIFICATION</scope>
</reference>
<evidence type="ECO:0000313" key="2">
    <source>
        <dbReference type="Proteomes" id="UP000271098"/>
    </source>
</evidence>
<sequence length="192" mass="22219">MSGELYCSVSCAKQGFSEVNAPQQRVKRAFQRNQQESNGKSSNFELVPRALRLCSDEAFENDIRLLALRKRYEQKSGAKKPIPLLSTEIEQQSLVPSRISNQFDYKTSIDKQRALSARYALMIRNRLREQMVLEQRMATVQDLVHEQPIPTFLSSFGGMFFSPTQTSRKLKPTRQPTIRHQVYTFTPKKHYS</sequence>
<dbReference type="GO" id="GO:1905515">
    <property type="term" value="P:non-motile cilium assembly"/>
    <property type="evidence" value="ECO:0007669"/>
    <property type="project" value="TreeGrafter"/>
</dbReference>
<accession>A0A183EV79</accession>
<protein>
    <submittedName>
        <fullName evidence="1 3">Uncharacterized protein</fullName>
    </submittedName>
</protein>
<dbReference type="OrthoDB" id="5868159at2759"/>
<keyword evidence="2" id="KW-1185">Reference proteome</keyword>
<dbReference type="EMBL" id="UYRT01102830">
    <property type="protein sequence ID" value="VDN43447.1"/>
    <property type="molecule type" value="Genomic_DNA"/>
</dbReference>
<dbReference type="Proteomes" id="UP000271098">
    <property type="component" value="Unassembled WGS sequence"/>
</dbReference>
<dbReference type="PANTHER" id="PTHR20837:SF0">
    <property type="entry name" value="COILED-COIL AND C2 DOMAIN-CONTAINING PROTEIN 2A"/>
    <property type="match status" value="1"/>
</dbReference>
<organism evidence="3">
    <name type="scientific">Gongylonema pulchrum</name>
    <dbReference type="NCBI Taxonomy" id="637853"/>
    <lineage>
        <taxon>Eukaryota</taxon>
        <taxon>Metazoa</taxon>
        <taxon>Ecdysozoa</taxon>
        <taxon>Nematoda</taxon>
        <taxon>Chromadorea</taxon>
        <taxon>Rhabditida</taxon>
        <taxon>Spirurina</taxon>
        <taxon>Spiruromorpha</taxon>
        <taxon>Spiruroidea</taxon>
        <taxon>Gongylonematidae</taxon>
        <taxon>Gongylonema</taxon>
    </lineage>
</organism>
<dbReference type="InterPro" id="IPR052434">
    <property type="entry name" value="Tectonic-like_complex_comp"/>
</dbReference>
<reference evidence="1 2" key="2">
    <citation type="submission" date="2018-11" db="EMBL/GenBank/DDBJ databases">
        <authorList>
            <consortium name="Pathogen Informatics"/>
        </authorList>
    </citation>
    <scope>NUCLEOTIDE SEQUENCE [LARGE SCALE GENOMIC DNA]</scope>
</reference>
<proteinExistence type="predicted"/>
<dbReference type="GO" id="GO:0035869">
    <property type="term" value="C:ciliary transition zone"/>
    <property type="evidence" value="ECO:0007669"/>
    <property type="project" value="TreeGrafter"/>
</dbReference>
<dbReference type="GO" id="GO:1904491">
    <property type="term" value="P:protein localization to ciliary transition zone"/>
    <property type="evidence" value="ECO:0007669"/>
    <property type="project" value="TreeGrafter"/>
</dbReference>
<evidence type="ECO:0000313" key="3">
    <source>
        <dbReference type="WBParaSite" id="GPUH_0002490001-mRNA-1"/>
    </source>
</evidence>
<gene>
    <name evidence="1" type="ORF">GPUH_LOCUS24871</name>
</gene>
<dbReference type="WBParaSite" id="GPUH_0002490001-mRNA-1">
    <property type="protein sequence ID" value="GPUH_0002490001-mRNA-1"/>
    <property type="gene ID" value="GPUH_0002490001"/>
</dbReference>